<dbReference type="NCBIfam" id="TIGR01550">
    <property type="entry name" value="DOC_P1"/>
    <property type="match status" value="1"/>
</dbReference>
<accession>A0A5B9E919</accession>
<dbReference type="Pfam" id="PF02661">
    <property type="entry name" value="Fic"/>
    <property type="match status" value="1"/>
</dbReference>
<dbReference type="PANTHER" id="PTHR39426">
    <property type="entry name" value="HOMOLOGY TO DEATH-ON-CURING PROTEIN OF PHAGE P1"/>
    <property type="match status" value="1"/>
</dbReference>
<name>A0A5B9E919_9BACT</name>
<keyword evidence="3" id="KW-1185">Reference proteome</keyword>
<dbReference type="EMBL" id="CP042806">
    <property type="protein sequence ID" value="QEE26777.1"/>
    <property type="molecule type" value="Genomic_DNA"/>
</dbReference>
<evidence type="ECO:0000259" key="1">
    <source>
        <dbReference type="PROSITE" id="PS51459"/>
    </source>
</evidence>
<dbReference type="KEGG" id="talb:FTW19_01415"/>
<dbReference type="AlphaFoldDB" id="A0A5B9E919"/>
<reference evidence="2 3" key="1">
    <citation type="submission" date="2019-08" db="EMBL/GenBank/DDBJ databases">
        <title>Complete genome sequence of Terriglobus albidus strain ORNL.</title>
        <authorList>
            <person name="Podar M."/>
        </authorList>
    </citation>
    <scope>NUCLEOTIDE SEQUENCE [LARGE SCALE GENOMIC DNA]</scope>
    <source>
        <strain evidence="2 3">ORNL</strain>
    </source>
</reference>
<dbReference type="OrthoDB" id="9802752at2"/>
<gene>
    <name evidence="2" type="ORF">FTW19_01415</name>
</gene>
<evidence type="ECO:0000313" key="3">
    <source>
        <dbReference type="Proteomes" id="UP000321820"/>
    </source>
</evidence>
<dbReference type="Proteomes" id="UP000321820">
    <property type="component" value="Chromosome"/>
</dbReference>
<dbReference type="InterPro" id="IPR036597">
    <property type="entry name" value="Fido-like_dom_sf"/>
</dbReference>
<evidence type="ECO:0000313" key="2">
    <source>
        <dbReference type="EMBL" id="QEE26777.1"/>
    </source>
</evidence>
<dbReference type="InterPro" id="IPR003812">
    <property type="entry name" value="Fido"/>
</dbReference>
<dbReference type="GO" id="GO:0016301">
    <property type="term" value="F:kinase activity"/>
    <property type="evidence" value="ECO:0007669"/>
    <property type="project" value="InterPro"/>
</dbReference>
<protein>
    <submittedName>
        <fullName evidence="2">Type II toxin-antitoxin system death-on-curing family toxin</fullName>
    </submittedName>
</protein>
<proteinExistence type="predicted"/>
<dbReference type="InterPro" id="IPR006440">
    <property type="entry name" value="Doc"/>
</dbReference>
<dbReference type="Gene3D" id="1.20.120.1870">
    <property type="entry name" value="Fic/DOC protein, Fido domain"/>
    <property type="match status" value="1"/>
</dbReference>
<dbReference type="InterPro" id="IPR053737">
    <property type="entry name" value="Type_II_TA_Toxin"/>
</dbReference>
<dbReference type="PROSITE" id="PS51459">
    <property type="entry name" value="FIDO"/>
    <property type="match status" value="1"/>
</dbReference>
<feature type="domain" description="Fido" evidence="1">
    <location>
        <begin position="7"/>
        <end position="124"/>
    </location>
</feature>
<dbReference type="RefSeq" id="WP_147645915.1">
    <property type="nucleotide sequence ID" value="NZ_CP042806.1"/>
</dbReference>
<dbReference type="PANTHER" id="PTHR39426:SF1">
    <property type="entry name" value="HOMOLOGY TO DEATH-ON-CURING PROTEIN OF PHAGE P1"/>
    <property type="match status" value="1"/>
</dbReference>
<dbReference type="SUPFAM" id="SSF140931">
    <property type="entry name" value="Fic-like"/>
    <property type="match status" value="1"/>
</dbReference>
<organism evidence="2 3">
    <name type="scientific">Terriglobus albidus</name>
    <dbReference type="NCBI Taxonomy" id="1592106"/>
    <lineage>
        <taxon>Bacteria</taxon>
        <taxon>Pseudomonadati</taxon>
        <taxon>Acidobacteriota</taxon>
        <taxon>Terriglobia</taxon>
        <taxon>Terriglobales</taxon>
        <taxon>Acidobacteriaceae</taxon>
        <taxon>Terriglobus</taxon>
    </lineage>
</organism>
<dbReference type="PIRSF" id="PIRSF018297">
    <property type="entry name" value="Doc"/>
    <property type="match status" value="1"/>
</dbReference>
<sequence>MQEPLWIKKPAVLQIHARELSIDGGAPGVRDEGLLESALARPLNTFAYDDQATLFDLAADYAFGIARNHPFVDGNKRTALLACEGFLFLNGYRVVSEKEEKYLMYIWIAAGQISQGEFTDWLKQRATPVK</sequence>